<dbReference type="EMBL" id="LR899012">
    <property type="protein sequence ID" value="CAD7087469.1"/>
    <property type="molecule type" value="Genomic_DNA"/>
</dbReference>
<evidence type="ECO:0000313" key="1">
    <source>
        <dbReference type="EMBL" id="CAD7087469.1"/>
    </source>
</evidence>
<dbReference type="GO" id="GO:0045039">
    <property type="term" value="P:protein insertion into mitochondrial inner membrane"/>
    <property type="evidence" value="ECO:0007669"/>
    <property type="project" value="TreeGrafter"/>
</dbReference>
<protein>
    <recommendedName>
        <fullName evidence="3">Mitochondrial import inner membrane translocase subunit Tim29</fullName>
    </recommendedName>
</protein>
<dbReference type="OMA" id="WRLKWKM"/>
<dbReference type="Proteomes" id="UP000594454">
    <property type="component" value="Chromosome 4"/>
</dbReference>
<organism evidence="1 2">
    <name type="scientific">Hermetia illucens</name>
    <name type="common">Black soldier fly</name>
    <dbReference type="NCBI Taxonomy" id="343691"/>
    <lineage>
        <taxon>Eukaryota</taxon>
        <taxon>Metazoa</taxon>
        <taxon>Ecdysozoa</taxon>
        <taxon>Arthropoda</taxon>
        <taxon>Hexapoda</taxon>
        <taxon>Insecta</taxon>
        <taxon>Pterygota</taxon>
        <taxon>Neoptera</taxon>
        <taxon>Endopterygota</taxon>
        <taxon>Diptera</taxon>
        <taxon>Brachycera</taxon>
        <taxon>Stratiomyomorpha</taxon>
        <taxon>Stratiomyidae</taxon>
        <taxon>Hermetiinae</taxon>
        <taxon>Hermetia</taxon>
    </lineage>
</organism>
<name>A0A7R8UUU3_HERIL</name>
<dbReference type="PANTHER" id="PTHR21435">
    <property type="entry name" value="MITOCHONDRIAL IMPORT INNER MEMBRANE TRANSLOCASE SUBUNIT TIM29"/>
    <property type="match status" value="1"/>
</dbReference>
<reference evidence="1 2" key="1">
    <citation type="submission" date="2020-11" db="EMBL/GenBank/DDBJ databases">
        <authorList>
            <person name="Wallbank WR R."/>
            <person name="Pardo Diaz C."/>
            <person name="Kozak K."/>
            <person name="Martin S."/>
            <person name="Jiggins C."/>
            <person name="Moest M."/>
            <person name="Warren A I."/>
            <person name="Generalovic N T."/>
            <person name="Byers J.R.P. K."/>
            <person name="Montejo-Kovacevich G."/>
            <person name="Yen C E."/>
        </authorList>
    </citation>
    <scope>NUCLEOTIDE SEQUENCE [LARGE SCALE GENOMIC DNA]</scope>
</reference>
<evidence type="ECO:0000313" key="2">
    <source>
        <dbReference type="Proteomes" id="UP000594454"/>
    </source>
</evidence>
<gene>
    <name evidence="1" type="ORF">HERILL_LOCUS10176</name>
</gene>
<accession>A0A7R8UUU3</accession>
<dbReference type="Pfam" id="PF10171">
    <property type="entry name" value="Tim29"/>
    <property type="match status" value="1"/>
</dbReference>
<dbReference type="InterPro" id="IPR019322">
    <property type="entry name" value="TIMM29"/>
</dbReference>
<dbReference type="InParanoid" id="A0A7R8UUU3"/>
<dbReference type="GO" id="GO:0042721">
    <property type="term" value="C:TIM22 mitochondrial import inner membrane insertion complex"/>
    <property type="evidence" value="ECO:0007669"/>
    <property type="project" value="InterPro"/>
</dbReference>
<proteinExistence type="predicted"/>
<keyword evidence="2" id="KW-1185">Reference proteome</keyword>
<evidence type="ECO:0008006" key="3">
    <source>
        <dbReference type="Google" id="ProtNLM"/>
    </source>
</evidence>
<dbReference type="AlphaFoldDB" id="A0A7R8UUU3"/>
<dbReference type="FunCoup" id="A0A7R8UUU3">
    <property type="interactions" value="431"/>
</dbReference>
<sequence length="199" mass="23008">MSAKILGFRTKLTNLVQSNTEKVSTSLGSIKLPSRLQGTIIEKWLNYWRQLAIDYKDVALDVGKEIRAKPLKAGIIGSLAASAYLAAKRNPDETSFIDQLRRYNSEMVLIHESCHNSNSSQHLKFIERCYNEGVVRRLSLGVVSFIWLDNYDKSLAIYKAMCPYLQPQYINFGDRIVDVGFWDKWWKLEKQMVDYDINF</sequence>
<dbReference type="OrthoDB" id="5970620at2759"/>
<dbReference type="PANTHER" id="PTHR21435:SF1">
    <property type="entry name" value="MITOCHONDRIAL IMPORT INNER MEMBRANE TRANSLOCASE SUBUNIT TIM29"/>
    <property type="match status" value="1"/>
</dbReference>